<dbReference type="Proteomes" id="UP000663760">
    <property type="component" value="Chromosome 3"/>
</dbReference>
<dbReference type="EMBL" id="LR746266">
    <property type="protein sequence ID" value="CAA7393458.1"/>
    <property type="molecule type" value="Genomic_DNA"/>
</dbReference>
<organism evidence="3 4">
    <name type="scientific">Spirodela intermedia</name>
    <name type="common">Intermediate duckweed</name>
    <dbReference type="NCBI Taxonomy" id="51605"/>
    <lineage>
        <taxon>Eukaryota</taxon>
        <taxon>Viridiplantae</taxon>
        <taxon>Streptophyta</taxon>
        <taxon>Embryophyta</taxon>
        <taxon>Tracheophyta</taxon>
        <taxon>Spermatophyta</taxon>
        <taxon>Magnoliopsida</taxon>
        <taxon>Liliopsida</taxon>
        <taxon>Araceae</taxon>
        <taxon>Lemnoideae</taxon>
        <taxon>Spirodela</taxon>
    </lineage>
</organism>
<accession>A0A7I8K712</accession>
<feature type="region of interest" description="Disordered" evidence="1">
    <location>
        <begin position="1"/>
        <end position="27"/>
    </location>
</feature>
<reference evidence="3" key="1">
    <citation type="submission" date="2020-02" db="EMBL/GenBank/DDBJ databases">
        <authorList>
            <person name="Scholz U."/>
            <person name="Mascher M."/>
            <person name="Fiebig A."/>
        </authorList>
    </citation>
    <scope>NUCLEOTIDE SEQUENCE</scope>
</reference>
<dbReference type="AlphaFoldDB" id="A0A7I8K712"/>
<proteinExistence type="predicted"/>
<evidence type="ECO:0000313" key="2">
    <source>
        <dbReference type="EMBL" id="CAA2617706.1"/>
    </source>
</evidence>
<feature type="compositionally biased region" description="Low complexity" evidence="1">
    <location>
        <begin position="11"/>
        <end position="22"/>
    </location>
</feature>
<dbReference type="EMBL" id="LR743590">
    <property type="protein sequence ID" value="CAA2617706.1"/>
    <property type="molecule type" value="Genomic_DNA"/>
</dbReference>
<gene>
    <name evidence="2" type="ORF">SI7747_03003868</name>
    <name evidence="3" type="ORF">SI8410_03004204</name>
</gene>
<sequence>MKSSATFEKNPSPSLSEVSSLSDALDRSKRVERMVIKEG</sequence>
<evidence type="ECO:0000313" key="3">
    <source>
        <dbReference type="EMBL" id="CAA7393458.1"/>
    </source>
</evidence>
<name>A0A7I8K712_SPIIN</name>
<evidence type="ECO:0000313" key="4">
    <source>
        <dbReference type="Proteomes" id="UP000663760"/>
    </source>
</evidence>
<keyword evidence="4" id="KW-1185">Reference proteome</keyword>
<evidence type="ECO:0000256" key="1">
    <source>
        <dbReference type="SAM" id="MobiDB-lite"/>
    </source>
</evidence>
<protein>
    <submittedName>
        <fullName evidence="3">Uncharacterized protein</fullName>
    </submittedName>
</protein>